<accession>A0AAF1B064</accession>
<evidence type="ECO:0000256" key="9">
    <source>
        <dbReference type="ARBA" id="ARBA00047604"/>
    </source>
</evidence>
<dbReference type="InterPro" id="IPR045034">
    <property type="entry name" value="O-acyltransferase_WSD1-like"/>
</dbReference>
<evidence type="ECO:0000256" key="2">
    <source>
        <dbReference type="ARBA" id="ARBA00004586"/>
    </source>
</evidence>
<evidence type="ECO:0000256" key="8">
    <source>
        <dbReference type="ARBA" id="ARBA00024360"/>
    </source>
</evidence>
<dbReference type="PANTHER" id="PTHR31650:SF51">
    <property type="entry name" value="O-ACYLTRANSFERASE WSD1-LIKE ISOFORM X1"/>
    <property type="match status" value="1"/>
</dbReference>
<feature type="region of interest" description="Disordered" evidence="11">
    <location>
        <begin position="1"/>
        <end position="23"/>
    </location>
</feature>
<evidence type="ECO:0000256" key="4">
    <source>
        <dbReference type="ARBA" id="ARBA00005189"/>
    </source>
</evidence>
<evidence type="ECO:0000259" key="13">
    <source>
        <dbReference type="Pfam" id="PF06974"/>
    </source>
</evidence>
<reference evidence="14" key="1">
    <citation type="journal article" date="2016" name="Nat. Genet.">
        <title>A high-quality carrot genome assembly provides new insights into carotenoid accumulation and asterid genome evolution.</title>
        <authorList>
            <person name="Iorizzo M."/>
            <person name="Ellison S."/>
            <person name="Senalik D."/>
            <person name="Zeng P."/>
            <person name="Satapoomin P."/>
            <person name="Huang J."/>
            <person name="Bowman M."/>
            <person name="Iovene M."/>
            <person name="Sanseverino W."/>
            <person name="Cavagnaro P."/>
            <person name="Yildiz M."/>
            <person name="Macko-Podgorni A."/>
            <person name="Moranska E."/>
            <person name="Grzebelus E."/>
            <person name="Grzebelus D."/>
            <person name="Ashrafi H."/>
            <person name="Zheng Z."/>
            <person name="Cheng S."/>
            <person name="Spooner D."/>
            <person name="Van Deynze A."/>
            <person name="Simon P."/>
        </authorList>
    </citation>
    <scope>NUCLEOTIDE SEQUENCE</scope>
    <source>
        <tissue evidence="14">Leaf</tissue>
    </source>
</reference>
<evidence type="ECO:0000256" key="7">
    <source>
        <dbReference type="ARBA" id="ARBA00023315"/>
    </source>
</evidence>
<dbReference type="KEGG" id="dcr:108222118"/>
<feature type="domain" description="O-acyltransferase WSD1 C-terminal" evidence="13">
    <location>
        <begin position="325"/>
        <end position="468"/>
    </location>
</feature>
<organism evidence="14 15">
    <name type="scientific">Daucus carota subsp. sativus</name>
    <name type="common">Carrot</name>
    <dbReference type="NCBI Taxonomy" id="79200"/>
    <lineage>
        <taxon>Eukaryota</taxon>
        <taxon>Viridiplantae</taxon>
        <taxon>Streptophyta</taxon>
        <taxon>Embryophyta</taxon>
        <taxon>Tracheophyta</taxon>
        <taxon>Spermatophyta</taxon>
        <taxon>Magnoliopsida</taxon>
        <taxon>eudicotyledons</taxon>
        <taxon>Gunneridae</taxon>
        <taxon>Pentapetalae</taxon>
        <taxon>asterids</taxon>
        <taxon>campanulids</taxon>
        <taxon>Apiales</taxon>
        <taxon>Apiaceae</taxon>
        <taxon>Apioideae</taxon>
        <taxon>Scandiceae</taxon>
        <taxon>Daucinae</taxon>
        <taxon>Daucus</taxon>
        <taxon>Daucus sect. Daucus</taxon>
    </lineage>
</organism>
<evidence type="ECO:0000313" key="15">
    <source>
        <dbReference type="Proteomes" id="UP000077755"/>
    </source>
</evidence>
<name>A0AAF1B064_DAUCS</name>
<dbReference type="GO" id="GO:0004144">
    <property type="term" value="F:diacylglycerol O-acyltransferase activity"/>
    <property type="evidence" value="ECO:0007669"/>
    <property type="project" value="UniProtKB-EC"/>
</dbReference>
<dbReference type="GO" id="GO:0005886">
    <property type="term" value="C:plasma membrane"/>
    <property type="evidence" value="ECO:0007669"/>
    <property type="project" value="UniProtKB-SubCell"/>
</dbReference>
<evidence type="ECO:0000256" key="3">
    <source>
        <dbReference type="ARBA" id="ARBA00004771"/>
    </source>
</evidence>
<dbReference type="GO" id="GO:0047196">
    <property type="term" value="F:long-chain-alcohol O-fatty-acyltransferase activity"/>
    <property type="evidence" value="ECO:0007669"/>
    <property type="project" value="UniProtKB-EC"/>
</dbReference>
<comment type="pathway">
    <text evidence="3">Glycerolipid metabolism; triacylglycerol biosynthesis.</text>
</comment>
<evidence type="ECO:0000313" key="14">
    <source>
        <dbReference type="EMBL" id="WOH01145.1"/>
    </source>
</evidence>
<proteinExistence type="inferred from homology"/>
<comment type="subcellular location">
    <subcellularLocation>
        <location evidence="1">Cell membrane</location>
        <topology evidence="1">Single-pass membrane protein</topology>
    </subcellularLocation>
    <subcellularLocation>
        <location evidence="2">Endoplasmic reticulum membrane</location>
    </subcellularLocation>
</comment>
<keyword evidence="7" id="KW-0012">Acyltransferase</keyword>
<evidence type="ECO:0000256" key="11">
    <source>
        <dbReference type="SAM" id="MobiDB-lite"/>
    </source>
</evidence>
<comment type="similarity">
    <text evidence="8">In the N-terminal section; belongs to the long-chain O-acyltransferase family.</text>
</comment>
<dbReference type="AlphaFoldDB" id="A0AAF1B064"/>
<comment type="catalytic activity">
    <reaction evidence="10">
        <text>an acyl-CoA + a 1,2-diacyl-sn-glycerol = a triacyl-sn-glycerol + CoA</text>
        <dbReference type="Rhea" id="RHEA:10868"/>
        <dbReference type="ChEBI" id="CHEBI:17815"/>
        <dbReference type="ChEBI" id="CHEBI:57287"/>
        <dbReference type="ChEBI" id="CHEBI:58342"/>
        <dbReference type="ChEBI" id="CHEBI:64615"/>
        <dbReference type="EC" id="2.3.1.20"/>
    </reaction>
</comment>
<dbReference type="InterPro" id="IPR009721">
    <property type="entry name" value="O-acyltransferase_WSD1_C"/>
</dbReference>
<dbReference type="PANTHER" id="PTHR31650">
    <property type="entry name" value="O-ACYLTRANSFERASE (WSD1-LIKE) FAMILY PROTEIN"/>
    <property type="match status" value="1"/>
</dbReference>
<evidence type="ECO:0000256" key="1">
    <source>
        <dbReference type="ARBA" id="ARBA00004162"/>
    </source>
</evidence>
<sequence>MALKVKTKIDDHEVHDQEEEGTPVSPLGQYLNSSVVSLSLYAVLEFQVPVNDLPTSLIQEVFLPINPRFSCIMIDDKKSVKKWKPVEVNVYDHFFDPQFPEGLSPEEYEECLHSYISKIALEPLPQSKPLWQIHKFRYPTRNGAGCLIFRFHHSLGDGYSLMGALLSCLQRADDPSLPLTLPSRQSSSTKAKKPNVSLLKSAAQFSYTVMTSLLDFGRAMLRSSILEDDYTPIRSSSEGVEFRPLAITTMAFRLDHIKKITTNLKVTINDVMTGAILLGVRMYMEAEESKSSSANSTSLGLLNTRDIQGYKSVSEMLKPKASMPWGNHFAFLHLPMPKLTDPRNSLDFVFQTHQTIKRLRNNYAAFLTGQLLDISLKVAGPEATSKLLYNTMKNSSLTISNMIGPIEQMALANNPINGLYFTASGLPQSLTVGLISYVGTLRATIAAEEGLIDPNKVKAFIQKAYDDIFEAAILSGC</sequence>
<dbReference type="GO" id="GO:0005789">
    <property type="term" value="C:endoplasmic reticulum membrane"/>
    <property type="evidence" value="ECO:0007669"/>
    <property type="project" value="UniProtKB-SubCell"/>
</dbReference>
<dbReference type="Pfam" id="PF03007">
    <property type="entry name" value="WS_DGAT_cat"/>
    <property type="match status" value="1"/>
</dbReference>
<reference evidence="14" key="2">
    <citation type="submission" date="2022-03" db="EMBL/GenBank/DDBJ databases">
        <title>Draft title - Genomic analysis of global carrot germplasm unveils the trajectory of domestication and the origin of high carotenoid orange carrot.</title>
        <authorList>
            <person name="Iorizzo M."/>
            <person name="Ellison S."/>
            <person name="Senalik D."/>
            <person name="Macko-Podgorni A."/>
            <person name="Grzebelus D."/>
            <person name="Bostan H."/>
            <person name="Rolling W."/>
            <person name="Curaba J."/>
            <person name="Simon P."/>
        </authorList>
    </citation>
    <scope>NUCLEOTIDE SEQUENCE</scope>
    <source>
        <tissue evidence="14">Leaf</tissue>
    </source>
</reference>
<dbReference type="Proteomes" id="UP000077755">
    <property type="component" value="Chromosome 5"/>
</dbReference>
<evidence type="ECO:0000256" key="10">
    <source>
        <dbReference type="ARBA" id="ARBA00048109"/>
    </source>
</evidence>
<comment type="pathway">
    <text evidence="4">Lipid metabolism.</text>
</comment>
<dbReference type="EMBL" id="CP093347">
    <property type="protein sequence ID" value="WOH01145.1"/>
    <property type="molecule type" value="Genomic_DNA"/>
</dbReference>
<protein>
    <recommendedName>
        <fullName evidence="16">Diacylglycerol O-acyltransferase</fullName>
    </recommendedName>
</protein>
<comment type="catalytic activity">
    <reaction evidence="9">
        <text>a long chain fatty alcohol + a fatty acyl-CoA = a long-chain alcohol wax ester + CoA</text>
        <dbReference type="Rhea" id="RHEA:38443"/>
        <dbReference type="ChEBI" id="CHEBI:17135"/>
        <dbReference type="ChEBI" id="CHEBI:57287"/>
        <dbReference type="ChEBI" id="CHEBI:77636"/>
        <dbReference type="ChEBI" id="CHEBI:235323"/>
        <dbReference type="EC" id="2.3.1.75"/>
    </reaction>
</comment>
<evidence type="ECO:0000256" key="6">
    <source>
        <dbReference type="ARBA" id="ARBA00022824"/>
    </source>
</evidence>
<dbReference type="Pfam" id="PF06974">
    <property type="entry name" value="WS_DGAT_C"/>
    <property type="match status" value="1"/>
</dbReference>
<dbReference type="GO" id="GO:0019432">
    <property type="term" value="P:triglyceride biosynthetic process"/>
    <property type="evidence" value="ECO:0007669"/>
    <property type="project" value="TreeGrafter"/>
</dbReference>
<keyword evidence="15" id="KW-1185">Reference proteome</keyword>
<keyword evidence="5" id="KW-0808">Transferase</keyword>
<evidence type="ECO:0008006" key="16">
    <source>
        <dbReference type="Google" id="ProtNLM"/>
    </source>
</evidence>
<keyword evidence="6" id="KW-0256">Endoplasmic reticulum</keyword>
<dbReference type="InterPro" id="IPR004255">
    <property type="entry name" value="O-acyltransferase_WSD1_N"/>
</dbReference>
<evidence type="ECO:0000259" key="12">
    <source>
        <dbReference type="Pfam" id="PF03007"/>
    </source>
</evidence>
<feature type="domain" description="O-acyltransferase WSD1-like N-terminal" evidence="12">
    <location>
        <begin position="112"/>
        <end position="272"/>
    </location>
</feature>
<evidence type="ECO:0000256" key="5">
    <source>
        <dbReference type="ARBA" id="ARBA00022679"/>
    </source>
</evidence>
<gene>
    <name evidence="14" type="ORF">DCAR_0520526</name>
</gene>